<keyword evidence="1" id="KW-0433">Leucine-rich repeat</keyword>
<accession>A0ABW5NG26</accession>
<dbReference type="PANTHER" id="PTHR47566:SF1">
    <property type="entry name" value="PROTEIN NUD1"/>
    <property type="match status" value="1"/>
</dbReference>
<dbReference type="SUPFAM" id="SSF52058">
    <property type="entry name" value="L domain-like"/>
    <property type="match status" value="2"/>
</dbReference>
<keyword evidence="2" id="KW-0677">Repeat</keyword>
<evidence type="ECO:0008006" key="5">
    <source>
        <dbReference type="Google" id="ProtNLM"/>
    </source>
</evidence>
<evidence type="ECO:0000313" key="4">
    <source>
        <dbReference type="Proteomes" id="UP001597459"/>
    </source>
</evidence>
<sequence>MTRGKISVVFILVMMIFGCSSENDVQEESFLDTVITLENPILENILLNELVIDTDSDGKGDASLDQNKDGKIQKTEADAVFNMILKRSDLQGGDEKLTSLKGIKYFENLFTLDVSGHDLETLALTNLEIRELVADENALRSVDTKKLPNLEKVSLQNNQLVEVDFFWNQKLHTIELDNNKLITLDINAHEKVVSLSVANNRLSRLLLNIDKIELLQNLNVVNNELECIGVPDVIYADTNISWKKDTITLYATDCNRSEIIVFTNETFKEVLRFEKVVSLNGVNLDSDVDFNNDGEISLIEAETVRELNLKDKGLNSLDEIKYFKNLERLNIDNNQIAVLNLSKNLHLKDIQAEKNGMTAIDLSKNQKIESIKLFQNNLVKLEVNSEALRELSCGFSGLQELSIPLSKHVEHLFLAGNELTSVNISHLTKINYLNVSENKLTFLNINNGNNEVLQSLDTSDNPELQCVQVDDIEKAETYMNSNTSYEWVKDTHTQYKEICE</sequence>
<evidence type="ECO:0000313" key="3">
    <source>
        <dbReference type="EMBL" id="MFD2593183.1"/>
    </source>
</evidence>
<dbReference type="RefSeq" id="WP_378255407.1">
    <property type="nucleotide sequence ID" value="NZ_JBHSJV010000001.1"/>
</dbReference>
<name>A0ABW5NG26_9FLAO</name>
<reference evidence="4" key="1">
    <citation type="journal article" date="2019" name="Int. J. Syst. Evol. Microbiol.">
        <title>The Global Catalogue of Microorganisms (GCM) 10K type strain sequencing project: providing services to taxonomists for standard genome sequencing and annotation.</title>
        <authorList>
            <consortium name="The Broad Institute Genomics Platform"/>
            <consortium name="The Broad Institute Genome Sequencing Center for Infectious Disease"/>
            <person name="Wu L."/>
            <person name="Ma J."/>
        </authorList>
    </citation>
    <scope>NUCLEOTIDE SEQUENCE [LARGE SCALE GENOMIC DNA]</scope>
    <source>
        <strain evidence="4">KCTC 42423</strain>
    </source>
</reference>
<dbReference type="Proteomes" id="UP001597459">
    <property type="component" value="Unassembled WGS sequence"/>
</dbReference>
<dbReference type="PROSITE" id="PS51257">
    <property type="entry name" value="PROKAR_LIPOPROTEIN"/>
    <property type="match status" value="1"/>
</dbReference>
<dbReference type="InterPro" id="IPR052574">
    <property type="entry name" value="CDIRP"/>
</dbReference>
<dbReference type="PANTHER" id="PTHR47566">
    <property type="match status" value="1"/>
</dbReference>
<dbReference type="Gene3D" id="3.80.10.10">
    <property type="entry name" value="Ribonuclease Inhibitor"/>
    <property type="match status" value="2"/>
</dbReference>
<dbReference type="InterPro" id="IPR032675">
    <property type="entry name" value="LRR_dom_sf"/>
</dbReference>
<keyword evidence="4" id="KW-1185">Reference proteome</keyword>
<gene>
    <name evidence="3" type="ORF">ACFSTE_20255</name>
</gene>
<organism evidence="3 4">
    <name type="scientific">Aquimarina hainanensis</name>
    <dbReference type="NCBI Taxonomy" id="1578017"/>
    <lineage>
        <taxon>Bacteria</taxon>
        <taxon>Pseudomonadati</taxon>
        <taxon>Bacteroidota</taxon>
        <taxon>Flavobacteriia</taxon>
        <taxon>Flavobacteriales</taxon>
        <taxon>Flavobacteriaceae</taxon>
        <taxon>Aquimarina</taxon>
    </lineage>
</organism>
<dbReference type="EMBL" id="JBHULX010000039">
    <property type="protein sequence ID" value="MFD2593183.1"/>
    <property type="molecule type" value="Genomic_DNA"/>
</dbReference>
<evidence type="ECO:0000256" key="1">
    <source>
        <dbReference type="ARBA" id="ARBA00022614"/>
    </source>
</evidence>
<comment type="caution">
    <text evidence="3">The sequence shown here is derived from an EMBL/GenBank/DDBJ whole genome shotgun (WGS) entry which is preliminary data.</text>
</comment>
<protein>
    <recommendedName>
        <fullName evidence="5">Leucine-rich repeat domain-containing protein</fullName>
    </recommendedName>
</protein>
<evidence type="ECO:0000256" key="2">
    <source>
        <dbReference type="ARBA" id="ARBA00022737"/>
    </source>
</evidence>
<proteinExistence type="predicted"/>